<dbReference type="Pfam" id="PF02119">
    <property type="entry name" value="FlgI"/>
    <property type="match status" value="1"/>
</dbReference>
<keyword evidence="9" id="KW-0966">Cell projection</keyword>
<feature type="signal peptide" evidence="8">
    <location>
        <begin position="1"/>
        <end position="22"/>
    </location>
</feature>
<dbReference type="GO" id="GO:0030288">
    <property type="term" value="C:outer membrane-bounded periplasmic space"/>
    <property type="evidence" value="ECO:0007669"/>
    <property type="project" value="InterPro"/>
</dbReference>
<comment type="function">
    <text evidence="1 8">Assembles around the rod to form the L-ring and probably protects the motor/basal body from shearing forces during rotation.</text>
</comment>
<keyword evidence="9" id="KW-0969">Cilium</keyword>
<dbReference type="GO" id="GO:0005198">
    <property type="term" value="F:structural molecule activity"/>
    <property type="evidence" value="ECO:0007669"/>
    <property type="project" value="InterPro"/>
</dbReference>
<evidence type="ECO:0000256" key="3">
    <source>
        <dbReference type="ARBA" id="ARBA00019515"/>
    </source>
</evidence>
<dbReference type="AlphaFoldDB" id="A0A934IRC0"/>
<keyword evidence="9" id="KW-0282">Flagellum</keyword>
<dbReference type="HAMAP" id="MF_00416">
    <property type="entry name" value="FlgI"/>
    <property type="match status" value="1"/>
</dbReference>
<evidence type="ECO:0000256" key="2">
    <source>
        <dbReference type="ARBA" id="ARBA00004117"/>
    </source>
</evidence>
<evidence type="ECO:0000313" key="10">
    <source>
        <dbReference type="Proteomes" id="UP000609531"/>
    </source>
</evidence>
<comment type="subunit">
    <text evidence="8">The basal body constitutes a major portion of the flagellar organelle and consists of four rings (L,P,S, and M) mounted on a central rod.</text>
</comment>
<dbReference type="PANTHER" id="PTHR30381:SF0">
    <property type="entry name" value="FLAGELLAR P-RING PROTEIN"/>
    <property type="match status" value="1"/>
</dbReference>
<sequence precursor="true">MRPRAAIPLLVAALLALPVVLAAPPAEATRIKDITTVQGVRDNQLIGYGLVIGLQGTGDTLRNAPFTEQALKSMLDRMGVAVRGVPLRAQNVAAVTVTATLPPFVGVGSRIDVSLGSIGDATSLQGGTLVVTPLTGGDGKVYAVAQGPVQVSGINVQGEAAQITQGVATAGRIPNGALVERRVPGSLQGLDTLTLELNNPDYRTAARIADAVNAYTEKRWGRRIAAERDLRTVVLHKPQNVGATRFLAEIGHLEVTPDAPARVVIDQRTGTVVIGQNVRVSTVALAHGNITLRVTEDPVVVQPDPFSFGETVVEPQTTVSIEEADGKLAIVSGTDLQTLVHGLNRIGLRPSDIIAILETIKTAGALQAELIVQ</sequence>
<name>A0A934IRC0_9HYPH</name>
<comment type="similarity">
    <text evidence="8">Belongs to the FlgI family.</text>
</comment>
<dbReference type="GO" id="GO:0009428">
    <property type="term" value="C:bacterial-type flagellum basal body, distal rod, P ring"/>
    <property type="evidence" value="ECO:0007669"/>
    <property type="project" value="InterPro"/>
</dbReference>
<dbReference type="InterPro" id="IPR001782">
    <property type="entry name" value="Flag_FlgI"/>
</dbReference>
<evidence type="ECO:0000256" key="8">
    <source>
        <dbReference type="HAMAP-Rule" id="MF_00416"/>
    </source>
</evidence>
<keyword evidence="5" id="KW-0574">Periplasm</keyword>
<dbReference type="EMBL" id="JAEKJA010000034">
    <property type="protein sequence ID" value="MBJ3778682.1"/>
    <property type="molecule type" value="Genomic_DNA"/>
</dbReference>
<dbReference type="RefSeq" id="WP_198884586.1">
    <property type="nucleotide sequence ID" value="NZ_JAEKJA010000034.1"/>
</dbReference>
<dbReference type="GO" id="GO:0071973">
    <property type="term" value="P:bacterial-type flagellum-dependent cell motility"/>
    <property type="evidence" value="ECO:0007669"/>
    <property type="project" value="InterPro"/>
</dbReference>
<dbReference type="PRINTS" id="PR01010">
    <property type="entry name" value="FLGPRINGFLGI"/>
</dbReference>
<evidence type="ECO:0000256" key="4">
    <source>
        <dbReference type="ARBA" id="ARBA00022729"/>
    </source>
</evidence>
<evidence type="ECO:0000256" key="1">
    <source>
        <dbReference type="ARBA" id="ARBA00002591"/>
    </source>
</evidence>
<evidence type="ECO:0000313" key="9">
    <source>
        <dbReference type="EMBL" id="MBJ3778682.1"/>
    </source>
</evidence>
<evidence type="ECO:0000256" key="6">
    <source>
        <dbReference type="ARBA" id="ARBA00023143"/>
    </source>
</evidence>
<gene>
    <name evidence="8 9" type="primary">flgI</name>
    <name evidence="9" type="ORF">JCR33_23480</name>
</gene>
<evidence type="ECO:0000256" key="5">
    <source>
        <dbReference type="ARBA" id="ARBA00022764"/>
    </source>
</evidence>
<dbReference type="NCBIfam" id="NF003676">
    <property type="entry name" value="PRK05303.1"/>
    <property type="match status" value="1"/>
</dbReference>
<evidence type="ECO:0000256" key="7">
    <source>
        <dbReference type="ARBA" id="ARBA00032344"/>
    </source>
</evidence>
<keyword evidence="10" id="KW-1185">Reference proteome</keyword>
<dbReference type="NCBIfam" id="NF009430">
    <property type="entry name" value="PRK12789.1"/>
    <property type="match status" value="1"/>
</dbReference>
<dbReference type="Proteomes" id="UP000609531">
    <property type="component" value="Unassembled WGS sequence"/>
</dbReference>
<comment type="subcellular location">
    <subcellularLocation>
        <location evidence="2 8">Bacterial flagellum basal body</location>
    </subcellularLocation>
</comment>
<dbReference type="PANTHER" id="PTHR30381">
    <property type="entry name" value="FLAGELLAR P-RING PERIPLASMIC PROTEIN FLGI"/>
    <property type="match status" value="1"/>
</dbReference>
<protein>
    <recommendedName>
        <fullName evidence="3 8">Flagellar P-ring protein</fullName>
    </recommendedName>
    <alternativeName>
        <fullName evidence="7 8">Basal body P-ring protein</fullName>
    </alternativeName>
</protein>
<proteinExistence type="inferred from homology"/>
<organism evidence="9 10">
    <name type="scientific">Acuticoccus mangrovi</name>
    <dbReference type="NCBI Taxonomy" id="2796142"/>
    <lineage>
        <taxon>Bacteria</taxon>
        <taxon>Pseudomonadati</taxon>
        <taxon>Pseudomonadota</taxon>
        <taxon>Alphaproteobacteria</taxon>
        <taxon>Hyphomicrobiales</taxon>
        <taxon>Amorphaceae</taxon>
        <taxon>Acuticoccus</taxon>
    </lineage>
</organism>
<feature type="chain" id="PRO_5038193786" description="Flagellar P-ring protein" evidence="8">
    <location>
        <begin position="23"/>
        <end position="373"/>
    </location>
</feature>
<keyword evidence="4 8" id="KW-0732">Signal</keyword>
<comment type="caution">
    <text evidence="9">The sequence shown here is derived from an EMBL/GenBank/DDBJ whole genome shotgun (WGS) entry which is preliminary data.</text>
</comment>
<accession>A0A934IRC0</accession>
<keyword evidence="6 8" id="KW-0975">Bacterial flagellum</keyword>
<reference evidence="9" key="1">
    <citation type="submission" date="2020-12" db="EMBL/GenBank/DDBJ databases">
        <title>Bacterial taxonomy.</title>
        <authorList>
            <person name="Pan X."/>
        </authorList>
    </citation>
    <scope>NUCLEOTIDE SEQUENCE</scope>
    <source>
        <strain evidence="9">B2012</strain>
    </source>
</reference>